<dbReference type="EMBL" id="CNFU01002818">
    <property type="protein sequence ID" value="CKU61374.1"/>
    <property type="molecule type" value="Genomic_DNA"/>
</dbReference>
<evidence type="ECO:0000313" key="2">
    <source>
        <dbReference type="Proteomes" id="UP000049023"/>
    </source>
</evidence>
<organism evidence="1 2">
    <name type="scientific">Mycobacterium tuberculosis</name>
    <dbReference type="NCBI Taxonomy" id="1773"/>
    <lineage>
        <taxon>Bacteria</taxon>
        <taxon>Bacillati</taxon>
        <taxon>Actinomycetota</taxon>
        <taxon>Actinomycetes</taxon>
        <taxon>Mycobacteriales</taxon>
        <taxon>Mycobacteriaceae</taxon>
        <taxon>Mycobacterium</taxon>
        <taxon>Mycobacterium tuberculosis complex</taxon>
    </lineage>
</organism>
<reference evidence="1 2" key="1">
    <citation type="submission" date="2015-03" db="EMBL/GenBank/DDBJ databases">
        <authorList>
            <consortium name="Pathogen Informatics"/>
        </authorList>
    </citation>
    <scope>NUCLEOTIDE SEQUENCE [LARGE SCALE GENOMIC DNA]</scope>
    <source>
        <strain evidence="1 2">Bir 187</strain>
    </source>
</reference>
<dbReference type="AlphaFoldDB" id="A0A655AYA7"/>
<gene>
    <name evidence="1" type="ORF">ERS027661_05039</name>
</gene>
<protein>
    <submittedName>
        <fullName evidence="1">Uncharacterized protein</fullName>
    </submittedName>
</protein>
<proteinExistence type="predicted"/>
<dbReference type="Proteomes" id="UP000049023">
    <property type="component" value="Unassembled WGS sequence"/>
</dbReference>
<name>A0A655AYA7_MYCTX</name>
<accession>A0A655AYA7</accession>
<evidence type="ECO:0000313" key="1">
    <source>
        <dbReference type="EMBL" id="CKU61374.1"/>
    </source>
</evidence>
<sequence length="44" mass="5177">MICSYLDCMRTRYLLFKTNHITCDIGSTQDIYNCQGFNFFKALS</sequence>